<name>A0A7Z7FCH9_9EURY</name>
<feature type="domain" description="Brix" evidence="1">
    <location>
        <begin position="1"/>
        <end position="156"/>
    </location>
</feature>
<protein>
    <submittedName>
        <fullName evidence="2">U3 small nucleolar ribonucleoprotein protein IMP4</fullName>
    </submittedName>
</protein>
<dbReference type="RefSeq" id="WP_154717811.1">
    <property type="nucleotide sequence ID" value="NZ_FNCA01000004.1"/>
</dbReference>
<dbReference type="Proteomes" id="UP000199259">
    <property type="component" value="Unassembled WGS sequence"/>
</dbReference>
<accession>A0A7Z7FCH9</accession>
<organism evidence="2 3">
    <name type="scientific">Methanolobus vulcani</name>
    <dbReference type="NCBI Taxonomy" id="38026"/>
    <lineage>
        <taxon>Archaea</taxon>
        <taxon>Methanobacteriati</taxon>
        <taxon>Methanobacteriota</taxon>
        <taxon>Stenosarchaea group</taxon>
        <taxon>Methanomicrobia</taxon>
        <taxon>Methanosarcinales</taxon>
        <taxon>Methanosarcinaceae</taxon>
        <taxon>Methanolobus</taxon>
    </lineage>
</organism>
<dbReference type="GO" id="GO:0019843">
    <property type="term" value="F:rRNA binding"/>
    <property type="evidence" value="ECO:0007669"/>
    <property type="project" value="InterPro"/>
</dbReference>
<proteinExistence type="predicted"/>
<dbReference type="SUPFAM" id="SSF52954">
    <property type="entry name" value="Class II aaRS ABD-related"/>
    <property type="match status" value="1"/>
</dbReference>
<evidence type="ECO:0000259" key="1">
    <source>
        <dbReference type="PROSITE" id="PS50833"/>
    </source>
</evidence>
<gene>
    <name evidence="2" type="ORF">SAMN04488589_1446</name>
</gene>
<sequence>MYITSSRKPSAGTRTLCKHLASFFGFEYFNRGKMSMGEVLSLSHDNPLIIVGEYHGNPGSLAFYDREGFCALSIYITVLEAPSNYPKRSKSFPLIDGDNELVPLINDIVVPEDSISSNLLSLIISGNQLDFKEGENELFSLRMKSYKVFEVDEECC</sequence>
<reference evidence="2 3" key="1">
    <citation type="submission" date="2016-10" db="EMBL/GenBank/DDBJ databases">
        <authorList>
            <person name="Varghese N."/>
            <person name="Submissions S."/>
        </authorList>
    </citation>
    <scope>NUCLEOTIDE SEQUENCE [LARGE SCALE GENOMIC DNA]</scope>
    <source>
        <strain evidence="2 3">PL 12/M</strain>
    </source>
</reference>
<keyword evidence="3" id="KW-1185">Reference proteome</keyword>
<dbReference type="AlphaFoldDB" id="A0A7Z7FCH9"/>
<keyword evidence="2" id="KW-0687">Ribonucleoprotein</keyword>
<dbReference type="Gene3D" id="3.40.50.10480">
    <property type="entry name" value="Probable brix-domain ribosomal biogenesis protein"/>
    <property type="match status" value="1"/>
</dbReference>
<evidence type="ECO:0000313" key="3">
    <source>
        <dbReference type="Proteomes" id="UP000199259"/>
    </source>
</evidence>
<evidence type="ECO:0000313" key="2">
    <source>
        <dbReference type="EMBL" id="SDF82697.1"/>
    </source>
</evidence>
<dbReference type="EMBL" id="FNCA01000004">
    <property type="protein sequence ID" value="SDF82697.1"/>
    <property type="molecule type" value="Genomic_DNA"/>
</dbReference>
<dbReference type="PROSITE" id="PS50833">
    <property type="entry name" value="BRIX"/>
    <property type="match status" value="1"/>
</dbReference>
<dbReference type="InterPro" id="IPR007109">
    <property type="entry name" value="Brix"/>
</dbReference>
<dbReference type="OrthoDB" id="117530at2157"/>
<comment type="caution">
    <text evidence="2">The sequence shown here is derived from an EMBL/GenBank/DDBJ whole genome shotgun (WGS) entry which is preliminary data.</text>
</comment>
<dbReference type="GO" id="GO:1990904">
    <property type="term" value="C:ribonucleoprotein complex"/>
    <property type="evidence" value="ECO:0007669"/>
    <property type="project" value="UniProtKB-KW"/>
</dbReference>
<dbReference type="GO" id="GO:0006364">
    <property type="term" value="P:rRNA processing"/>
    <property type="evidence" value="ECO:0007669"/>
    <property type="project" value="InterPro"/>
</dbReference>